<reference evidence="15 16" key="1">
    <citation type="submission" date="2014-05" db="EMBL/GenBank/DDBJ databases">
        <title>Draft genome sequence of a rare smut relative, Tilletiaria anomala UBC 951.</title>
        <authorList>
            <consortium name="DOE Joint Genome Institute"/>
            <person name="Toome M."/>
            <person name="Kuo A."/>
            <person name="Henrissat B."/>
            <person name="Lipzen A."/>
            <person name="Tritt A."/>
            <person name="Yoshinaga Y."/>
            <person name="Zane M."/>
            <person name="Barry K."/>
            <person name="Grigoriev I.V."/>
            <person name="Spatafora J.W."/>
            <person name="Aimea M.C."/>
        </authorList>
    </citation>
    <scope>NUCLEOTIDE SEQUENCE [LARGE SCALE GENOMIC DNA]</scope>
    <source>
        <strain evidence="15 16">UBC 951</strain>
    </source>
</reference>
<dbReference type="SMART" id="SM01246">
    <property type="entry name" value="Josephin"/>
    <property type="match status" value="1"/>
</dbReference>
<evidence type="ECO:0000259" key="14">
    <source>
        <dbReference type="PROSITE" id="PS50957"/>
    </source>
</evidence>
<feature type="active site" description="Proton acceptor" evidence="11">
    <location>
        <position position="123"/>
    </location>
</feature>
<dbReference type="InterPro" id="IPR033865">
    <property type="entry name" value="Ataxin-3"/>
</dbReference>
<feature type="active site" evidence="12">
    <location>
        <position position="123"/>
    </location>
</feature>
<dbReference type="SMART" id="SM00726">
    <property type="entry name" value="UIM"/>
    <property type="match status" value="2"/>
</dbReference>
<organism evidence="15 16">
    <name type="scientific">Tilletiaria anomala (strain ATCC 24038 / CBS 436.72 / UBC 951)</name>
    <dbReference type="NCBI Taxonomy" id="1037660"/>
    <lineage>
        <taxon>Eukaryota</taxon>
        <taxon>Fungi</taxon>
        <taxon>Dikarya</taxon>
        <taxon>Basidiomycota</taxon>
        <taxon>Ustilaginomycotina</taxon>
        <taxon>Exobasidiomycetes</taxon>
        <taxon>Georgefischeriales</taxon>
        <taxon>Tilletiariaceae</taxon>
        <taxon>Tilletiaria</taxon>
    </lineage>
</organism>
<comment type="catalytic activity">
    <reaction evidence="1">
        <text>Thiol-dependent hydrolysis of ester, thioester, amide, peptide and isopeptide bonds formed by the C-terminal Gly of ubiquitin (a 76-residue protein attached to proteins as an intracellular targeting signal).</text>
        <dbReference type="EC" id="3.4.19.12"/>
    </reaction>
</comment>
<evidence type="ECO:0000256" key="4">
    <source>
        <dbReference type="ARBA" id="ARBA00022670"/>
    </source>
</evidence>
<evidence type="ECO:0000256" key="5">
    <source>
        <dbReference type="ARBA" id="ARBA00022786"/>
    </source>
</evidence>
<dbReference type="PANTHER" id="PTHR14159">
    <property type="entry name" value="ATAXIN-3-RELATED"/>
    <property type="match status" value="1"/>
</dbReference>
<keyword evidence="4" id="KW-0645">Protease</keyword>
<evidence type="ECO:0000313" key="15">
    <source>
        <dbReference type="EMBL" id="KDN53222.1"/>
    </source>
</evidence>
<keyword evidence="8" id="KW-0805">Transcription regulation</keyword>
<dbReference type="EMBL" id="JMSN01000003">
    <property type="protein sequence ID" value="KDN53222.1"/>
    <property type="molecule type" value="Genomic_DNA"/>
</dbReference>
<feature type="compositionally biased region" description="Polar residues" evidence="13">
    <location>
        <begin position="251"/>
        <end position="264"/>
    </location>
</feature>
<feature type="region of interest" description="Disordered" evidence="13">
    <location>
        <begin position="538"/>
        <end position="608"/>
    </location>
</feature>
<evidence type="ECO:0000256" key="2">
    <source>
        <dbReference type="ARBA" id="ARBA00004123"/>
    </source>
</evidence>
<dbReference type="AlphaFoldDB" id="A0A066WGU8"/>
<evidence type="ECO:0000256" key="1">
    <source>
        <dbReference type="ARBA" id="ARBA00000707"/>
    </source>
</evidence>
<evidence type="ECO:0000256" key="12">
    <source>
        <dbReference type="PROSITE-ProRule" id="PRU00331"/>
    </source>
</evidence>
<dbReference type="GeneID" id="25267965"/>
<dbReference type="InterPro" id="IPR003903">
    <property type="entry name" value="UIM_dom"/>
</dbReference>
<keyword evidence="9" id="KW-0804">Transcription</keyword>
<gene>
    <name evidence="15" type="ORF">K437DRAFT_95481</name>
</gene>
<dbReference type="InParanoid" id="A0A066WGU8"/>
<dbReference type="GO" id="GO:0006508">
    <property type="term" value="P:proteolysis"/>
    <property type="evidence" value="ECO:0007669"/>
    <property type="project" value="UniProtKB-KW"/>
</dbReference>
<feature type="compositionally biased region" description="Basic and acidic residues" evidence="13">
    <location>
        <begin position="538"/>
        <end position="555"/>
    </location>
</feature>
<feature type="compositionally biased region" description="Low complexity" evidence="13">
    <location>
        <begin position="266"/>
        <end position="289"/>
    </location>
</feature>
<evidence type="ECO:0000256" key="11">
    <source>
        <dbReference type="PIRSR" id="PIRSR633865-1"/>
    </source>
</evidence>
<feature type="compositionally biased region" description="Acidic residues" evidence="13">
    <location>
        <begin position="574"/>
        <end position="590"/>
    </location>
</feature>
<name>A0A066WGU8_TILAU</name>
<evidence type="ECO:0000256" key="7">
    <source>
        <dbReference type="ARBA" id="ARBA00022807"/>
    </source>
</evidence>
<dbReference type="PRINTS" id="PR01233">
    <property type="entry name" value="JOSEPHIN"/>
</dbReference>
<comment type="subcellular location">
    <subcellularLocation>
        <location evidence="2">Nucleus</location>
    </subcellularLocation>
</comment>
<dbReference type="STRING" id="1037660.A0A066WGU8"/>
<comment type="caution">
    <text evidence="15">The sequence shown here is derived from an EMBL/GenBank/DDBJ whole genome shotgun (WGS) entry which is preliminary data.</text>
</comment>
<feature type="domain" description="Josephin" evidence="14">
    <location>
        <begin position="6"/>
        <end position="187"/>
    </location>
</feature>
<dbReference type="GO" id="GO:0016579">
    <property type="term" value="P:protein deubiquitination"/>
    <property type="evidence" value="ECO:0007669"/>
    <property type="project" value="InterPro"/>
</dbReference>
<feature type="compositionally biased region" description="Low complexity" evidence="13">
    <location>
        <begin position="343"/>
        <end position="356"/>
    </location>
</feature>
<dbReference type="RefSeq" id="XP_013246061.1">
    <property type="nucleotide sequence ID" value="XM_013390607.1"/>
</dbReference>
<sequence>MAEALLQYIHHERQEPGSMLCAQHCLNALLQRNIYDAAQLADIATQLDSLEAAQLDMNEFAHRRNDQSNLNMDDSGFFSVGVVEAALQAWSLKMVRWRSAEMVPFHSNPETSQLAFVLNFESHWFTIRSFGPRAKYWFNLNSFFKKPQYVGNFYLSELLRAAENERYSVFAIRPADDSVGEQSFYVSQADEVADAIPPEMASSSKPSGDPSAQGLHPATEQIDLTGDDDDAELQAALQASLRDIPADSEESTSATRARQHNSAVDASRTSALRTSASSSRSGSRSGTASPHTPANRAGQPSASGGRRRKAHRGDAAGEDAMRGSNAVAPNSSISRLPRRGQNSFLTHSTSSTGTLGIPNALEVDENIGDGTFQVIASSSRRSPFLHPALRGTIEGAEADDEEVDLLHSSSAPSRPPMRHAVAPVIDVDAFDDDNDLDELLPGDNASIDPFKIRGAPEASALIGPARDRVYDDEDAALQAALAASMGDTSALERLQAGRGGGGDRDVAHARATAAAVIEAYHTPAPDDVERISRMRAEARAKEQLERERAERRVRGEVSPVKESASTAKCKTTGEEGEGESDEEEEAEEVEQISPEEIRRRRLARFGGA</sequence>
<dbReference type="Gene3D" id="1.10.287.10">
    <property type="entry name" value="S15/NS1, RNA-binding"/>
    <property type="match status" value="1"/>
</dbReference>
<keyword evidence="5" id="KW-0833">Ubl conjugation pathway</keyword>
<evidence type="ECO:0000256" key="13">
    <source>
        <dbReference type="SAM" id="MobiDB-lite"/>
    </source>
</evidence>
<evidence type="ECO:0000256" key="3">
    <source>
        <dbReference type="ARBA" id="ARBA00012759"/>
    </source>
</evidence>
<accession>A0A066WGU8</accession>
<dbReference type="InterPro" id="IPR006155">
    <property type="entry name" value="Josephin"/>
</dbReference>
<feature type="active site" evidence="12">
    <location>
        <position position="21"/>
    </location>
</feature>
<feature type="active site" evidence="11 12">
    <location>
        <position position="141"/>
    </location>
</feature>
<dbReference type="Gene3D" id="3.90.70.40">
    <property type="match status" value="1"/>
</dbReference>
<feature type="compositionally biased region" description="Basic residues" evidence="13">
    <location>
        <begin position="599"/>
        <end position="608"/>
    </location>
</feature>
<dbReference type="GO" id="GO:0004843">
    <property type="term" value="F:cysteine-type deubiquitinase activity"/>
    <property type="evidence" value="ECO:0007669"/>
    <property type="project" value="UniProtKB-EC"/>
</dbReference>
<keyword evidence="10" id="KW-0539">Nucleus</keyword>
<dbReference type="OMA" id="YIHHERQ"/>
<dbReference type="HOGENOM" id="CLU_031228_4_1_1"/>
<protein>
    <recommendedName>
        <fullName evidence="3">ubiquitinyl hydrolase 1</fullName>
        <ecNumber evidence="3">3.4.19.12</ecNumber>
    </recommendedName>
</protein>
<keyword evidence="7" id="KW-0788">Thiol protease</keyword>
<evidence type="ECO:0000256" key="10">
    <source>
        <dbReference type="ARBA" id="ARBA00023242"/>
    </source>
</evidence>
<keyword evidence="16" id="KW-1185">Reference proteome</keyword>
<feature type="region of interest" description="Disordered" evidence="13">
    <location>
        <begin position="241"/>
        <end position="357"/>
    </location>
</feature>
<evidence type="ECO:0000256" key="6">
    <source>
        <dbReference type="ARBA" id="ARBA00022801"/>
    </source>
</evidence>
<evidence type="ECO:0000256" key="8">
    <source>
        <dbReference type="ARBA" id="ARBA00023015"/>
    </source>
</evidence>
<dbReference type="EC" id="3.4.19.12" evidence="3"/>
<evidence type="ECO:0000313" key="16">
    <source>
        <dbReference type="Proteomes" id="UP000027361"/>
    </source>
</evidence>
<dbReference type="Proteomes" id="UP000027361">
    <property type="component" value="Unassembled WGS sequence"/>
</dbReference>
<dbReference type="Pfam" id="PF02099">
    <property type="entry name" value="Josephin"/>
    <property type="match status" value="1"/>
</dbReference>
<keyword evidence="6 12" id="KW-0378">Hydrolase</keyword>
<dbReference type="PROSITE" id="PS50957">
    <property type="entry name" value="JOSEPHIN"/>
    <property type="match status" value="1"/>
</dbReference>
<proteinExistence type="predicted"/>
<feature type="compositionally biased region" description="Basic and acidic residues" evidence="13">
    <location>
        <begin position="312"/>
        <end position="321"/>
    </location>
</feature>
<dbReference type="OrthoDB" id="10063692at2759"/>
<feature type="active site" description="Nucleophile" evidence="11">
    <location>
        <position position="21"/>
    </location>
</feature>
<dbReference type="GO" id="GO:0005634">
    <property type="term" value="C:nucleus"/>
    <property type="evidence" value="ECO:0007669"/>
    <property type="project" value="UniProtKB-SubCell"/>
</dbReference>
<dbReference type="PROSITE" id="PS50330">
    <property type="entry name" value="UIM"/>
    <property type="match status" value="1"/>
</dbReference>
<evidence type="ECO:0000256" key="9">
    <source>
        <dbReference type="ARBA" id="ARBA00023163"/>
    </source>
</evidence>
<dbReference type="PANTHER" id="PTHR14159:SF0">
    <property type="entry name" value="ATAXIN-3-RELATED"/>
    <property type="match status" value="1"/>
</dbReference>
<dbReference type="Pfam" id="PF02809">
    <property type="entry name" value="UIM"/>
    <property type="match status" value="2"/>
</dbReference>